<evidence type="ECO:0000256" key="7">
    <source>
        <dbReference type="ARBA" id="ARBA00023010"/>
    </source>
</evidence>
<evidence type="ECO:0000313" key="13">
    <source>
        <dbReference type="EMBL" id="GEL23999.1"/>
    </source>
</evidence>
<evidence type="ECO:0000256" key="5">
    <source>
        <dbReference type="ARBA" id="ARBA00022927"/>
    </source>
</evidence>
<keyword evidence="5 9" id="KW-0653">Protein transport</keyword>
<name>A0A511DGS6_9PSEU</name>
<dbReference type="SUPFAM" id="SSF82866">
    <property type="entry name" value="Multidrug efflux transporter AcrB transmembrane domain"/>
    <property type="match status" value="1"/>
</dbReference>
<dbReference type="PANTHER" id="PTHR30081:SF1">
    <property type="entry name" value="PROTEIN TRANSLOCASE SUBUNIT SECD"/>
    <property type="match status" value="1"/>
</dbReference>
<feature type="transmembrane region" description="Helical" evidence="9">
    <location>
        <begin position="12"/>
        <end position="30"/>
    </location>
</feature>
<dbReference type="Gene3D" id="1.20.1640.10">
    <property type="entry name" value="Multidrug efflux transporter AcrB transmembrane domain"/>
    <property type="match status" value="1"/>
</dbReference>
<evidence type="ECO:0000256" key="10">
    <source>
        <dbReference type="SAM" id="MobiDB-lite"/>
    </source>
</evidence>
<feature type="compositionally biased region" description="Low complexity" evidence="10">
    <location>
        <begin position="201"/>
        <end position="215"/>
    </location>
</feature>
<comment type="caution">
    <text evidence="13">The sequence shown here is derived from an EMBL/GenBank/DDBJ whole genome shotgun (WGS) entry which is preliminary data.</text>
</comment>
<keyword evidence="8 9" id="KW-0472">Membrane</keyword>
<dbReference type="InterPro" id="IPR048634">
    <property type="entry name" value="SecD_SecF_C"/>
</dbReference>
<feature type="region of interest" description="Disordered" evidence="10">
    <location>
        <begin position="125"/>
        <end position="220"/>
    </location>
</feature>
<feature type="transmembrane region" description="Helical" evidence="9">
    <location>
        <begin position="453"/>
        <end position="474"/>
    </location>
</feature>
<comment type="subunit">
    <text evidence="9">Forms a complex with SecF. Part of the essential Sec protein translocation apparatus which comprises SecA, SecYEG and auxiliary proteins SecDF. Other proteins may also be involved.</text>
</comment>
<dbReference type="Pfam" id="PF22599">
    <property type="entry name" value="SecDF_P1_head"/>
    <property type="match status" value="1"/>
</dbReference>
<keyword evidence="7 9" id="KW-0811">Translocation</keyword>
<keyword evidence="4 9" id="KW-0812">Transmembrane</keyword>
<dbReference type="GO" id="GO:0043952">
    <property type="term" value="P:protein transport by the Sec complex"/>
    <property type="evidence" value="ECO:0007669"/>
    <property type="project" value="UniProtKB-UniRule"/>
</dbReference>
<proteinExistence type="inferred from homology"/>
<organism evidence="13 14">
    <name type="scientific">Pseudonocardia sulfidoxydans NBRC 16205</name>
    <dbReference type="NCBI Taxonomy" id="1223511"/>
    <lineage>
        <taxon>Bacteria</taxon>
        <taxon>Bacillati</taxon>
        <taxon>Actinomycetota</taxon>
        <taxon>Actinomycetes</taxon>
        <taxon>Pseudonocardiales</taxon>
        <taxon>Pseudonocardiaceae</taxon>
        <taxon>Pseudonocardia</taxon>
    </lineage>
</organism>
<accession>A0A511DGS6</accession>
<dbReference type="PANTHER" id="PTHR30081">
    <property type="entry name" value="PROTEIN-EXPORT MEMBRANE PROTEIN SEC"/>
    <property type="match status" value="1"/>
</dbReference>
<keyword evidence="6 9" id="KW-1133">Transmembrane helix</keyword>
<dbReference type="AlphaFoldDB" id="A0A511DGS6"/>
<evidence type="ECO:0000256" key="1">
    <source>
        <dbReference type="ARBA" id="ARBA00004651"/>
    </source>
</evidence>
<evidence type="ECO:0000256" key="3">
    <source>
        <dbReference type="ARBA" id="ARBA00022475"/>
    </source>
</evidence>
<dbReference type="NCBIfam" id="TIGR00916">
    <property type="entry name" value="2A0604s01"/>
    <property type="match status" value="1"/>
</dbReference>
<feature type="domain" description="Protein export membrane protein SecD/SecF C-terminal" evidence="11">
    <location>
        <begin position="378"/>
        <end position="552"/>
    </location>
</feature>
<keyword evidence="14" id="KW-1185">Reference proteome</keyword>
<reference evidence="13 14" key="1">
    <citation type="submission" date="2019-07" db="EMBL/GenBank/DDBJ databases">
        <title>Whole genome shotgun sequence of Pseudonocardia sulfidoxydans NBRC 16205.</title>
        <authorList>
            <person name="Hosoyama A."/>
            <person name="Uohara A."/>
            <person name="Ohji S."/>
            <person name="Ichikawa N."/>
        </authorList>
    </citation>
    <scope>NUCLEOTIDE SEQUENCE [LARGE SCALE GENOMIC DNA]</scope>
    <source>
        <strain evidence="13 14">NBRC 16205</strain>
    </source>
</reference>
<feature type="compositionally biased region" description="Gly residues" evidence="10">
    <location>
        <begin position="141"/>
        <end position="160"/>
    </location>
</feature>
<dbReference type="Gene3D" id="3.30.1360.200">
    <property type="match status" value="1"/>
</dbReference>
<dbReference type="InterPro" id="IPR054384">
    <property type="entry name" value="SecDF_P1_head"/>
</dbReference>
<keyword evidence="3 9" id="KW-1003">Cell membrane</keyword>
<dbReference type="Pfam" id="PF07549">
    <property type="entry name" value="Sec_GG"/>
    <property type="match status" value="1"/>
</dbReference>
<dbReference type="EMBL" id="BJVJ01000027">
    <property type="protein sequence ID" value="GEL23999.1"/>
    <property type="molecule type" value="Genomic_DNA"/>
</dbReference>
<comment type="function">
    <text evidence="9">Part of the Sec protein translocase complex. Interacts with the SecYEG preprotein conducting channel. SecDF uses the proton motive force (PMF) to complete protein translocation after the ATP-dependent function of SecA.</text>
</comment>
<feature type="transmembrane region" description="Helical" evidence="9">
    <location>
        <begin position="502"/>
        <end position="521"/>
    </location>
</feature>
<keyword evidence="2 9" id="KW-0813">Transport</keyword>
<sequence>MATTPGRIRPWRYLASFVGIVVVLYALVFFTGDRKATPKLGIDLQGGTQVTLTARTTTGGDPPRDQLVQAQEIIERRVNGLGVSGAEVVLDGTNINITVPGDGGDEAKSLGQTAQLRIRPVLQSAAAGPAAGGVPTTPGDTGQGGTGQDGTGQDGTGTGSGTPATGQPQGLGALDTSHGAVAPVSWSSPLPAQQTPPPTPDTGAPTAPATPGGTASEPVDPALKTAVDEAKQTRQSTDPATLQAALAALDCSVQDPLLGYDDPALPLVACSEDGQAKYILDTTLIEGTDIDNAQAGQNQNSVDWVVSLTFKSAAAQAWGDYTSQNVGKQAAFVLDGQVVSAPTINQPIFGTTEVSGNFNQQRAQDLAGILRYGSLPLSFQASQAETISATLGTASLEAGLIAGAIGLALVFVYCLFYYRILGVLTILSLVLSGLVVYAVLVLLGRWVGLTLDLAGVAGFIVAIGITADSFVIFFERLKDEMREGRTFRAAVPRGWVRARRTILSADAVSFLASAVLYVLAVGQVKGFAFTLGMSTVLDLLVVFLVTHPLVALASNSKVFSSPALSGLGSVAKLGAERRRAAATAGKGV</sequence>
<feature type="compositionally biased region" description="Low complexity" evidence="10">
    <location>
        <begin position="161"/>
        <end position="170"/>
    </location>
</feature>
<feature type="transmembrane region" description="Helical" evidence="9">
    <location>
        <begin position="423"/>
        <end position="447"/>
    </location>
</feature>
<feature type="transmembrane region" description="Helical" evidence="9">
    <location>
        <begin position="527"/>
        <end position="552"/>
    </location>
</feature>
<feature type="transmembrane region" description="Helical" evidence="9">
    <location>
        <begin position="398"/>
        <end position="416"/>
    </location>
</feature>
<evidence type="ECO:0000313" key="14">
    <source>
        <dbReference type="Proteomes" id="UP000321685"/>
    </source>
</evidence>
<dbReference type="Gene3D" id="3.30.70.3220">
    <property type="match status" value="1"/>
</dbReference>
<dbReference type="InterPro" id="IPR022646">
    <property type="entry name" value="SecD/SecF_CS"/>
</dbReference>
<comment type="subcellular location">
    <subcellularLocation>
        <location evidence="1 9">Cell membrane</location>
        <topology evidence="1 9">Multi-pass membrane protein</topology>
    </subcellularLocation>
</comment>
<protein>
    <recommendedName>
        <fullName evidence="9">Protein translocase subunit SecD</fullName>
    </recommendedName>
</protein>
<evidence type="ECO:0000256" key="4">
    <source>
        <dbReference type="ARBA" id="ARBA00022692"/>
    </source>
</evidence>
<dbReference type="InterPro" id="IPR005791">
    <property type="entry name" value="SecD"/>
</dbReference>
<dbReference type="GO" id="GO:0065002">
    <property type="term" value="P:intracellular protein transmembrane transport"/>
    <property type="evidence" value="ECO:0007669"/>
    <property type="project" value="UniProtKB-UniRule"/>
</dbReference>
<dbReference type="GO" id="GO:0015450">
    <property type="term" value="F:protein-transporting ATPase activity"/>
    <property type="evidence" value="ECO:0007669"/>
    <property type="project" value="InterPro"/>
</dbReference>
<dbReference type="GO" id="GO:0006605">
    <property type="term" value="P:protein targeting"/>
    <property type="evidence" value="ECO:0007669"/>
    <property type="project" value="UniProtKB-UniRule"/>
</dbReference>
<dbReference type="Proteomes" id="UP000321685">
    <property type="component" value="Unassembled WGS sequence"/>
</dbReference>
<comment type="similarity">
    <text evidence="9">Belongs to the SecD/SecF family. SecD subfamily.</text>
</comment>
<dbReference type="NCBIfam" id="TIGR01129">
    <property type="entry name" value="secD"/>
    <property type="match status" value="1"/>
</dbReference>
<dbReference type="Pfam" id="PF02355">
    <property type="entry name" value="SecD_SecF_C"/>
    <property type="match status" value="1"/>
</dbReference>
<evidence type="ECO:0000256" key="2">
    <source>
        <dbReference type="ARBA" id="ARBA00022448"/>
    </source>
</evidence>
<dbReference type="OrthoDB" id="5240379at2"/>
<evidence type="ECO:0000259" key="12">
    <source>
        <dbReference type="Pfam" id="PF22599"/>
    </source>
</evidence>
<dbReference type="InterPro" id="IPR055344">
    <property type="entry name" value="SecD_SecF_C_bact"/>
</dbReference>
<dbReference type="InterPro" id="IPR022813">
    <property type="entry name" value="SecD/SecF_arch_bac"/>
</dbReference>
<evidence type="ECO:0000256" key="9">
    <source>
        <dbReference type="HAMAP-Rule" id="MF_01463"/>
    </source>
</evidence>
<evidence type="ECO:0000259" key="11">
    <source>
        <dbReference type="Pfam" id="PF02355"/>
    </source>
</evidence>
<feature type="compositionally biased region" description="Low complexity" evidence="10">
    <location>
        <begin position="125"/>
        <end position="140"/>
    </location>
</feature>
<dbReference type="HAMAP" id="MF_01463_B">
    <property type="entry name" value="SecD_B"/>
    <property type="match status" value="1"/>
</dbReference>
<dbReference type="RefSeq" id="WP_147108156.1">
    <property type="nucleotide sequence ID" value="NZ_BJVJ01000027.1"/>
</dbReference>
<gene>
    <name evidence="9 13" type="primary">secD</name>
    <name evidence="13" type="ORF">PSU4_29530</name>
</gene>
<dbReference type="GO" id="GO:0005886">
    <property type="term" value="C:plasma membrane"/>
    <property type="evidence" value="ECO:0007669"/>
    <property type="project" value="UniProtKB-SubCell"/>
</dbReference>
<evidence type="ECO:0000256" key="6">
    <source>
        <dbReference type="ARBA" id="ARBA00022989"/>
    </source>
</evidence>
<evidence type="ECO:0000256" key="8">
    <source>
        <dbReference type="ARBA" id="ARBA00023136"/>
    </source>
</evidence>
<feature type="domain" description="SecDF P1 head subdomain" evidence="12">
    <location>
        <begin position="273"/>
        <end position="376"/>
    </location>
</feature>